<reference evidence="1 2" key="1">
    <citation type="submission" date="2019-02" db="EMBL/GenBank/DDBJ databases">
        <title>Arundinibacter roseus gen. nov., sp. nov., a new member of the family Cytophagaceae.</title>
        <authorList>
            <person name="Szuroczki S."/>
            <person name="Khayer B."/>
            <person name="Sproer C."/>
            <person name="Toumi M."/>
            <person name="Szabo A."/>
            <person name="Felfoldi T."/>
            <person name="Schumann P."/>
            <person name="Toth E."/>
        </authorList>
    </citation>
    <scope>NUCLEOTIDE SEQUENCE [LARGE SCALE GENOMIC DNA]</scope>
    <source>
        <strain evidence="1 2">DMA-k-7a</strain>
    </source>
</reference>
<accession>A0A4R4K442</accession>
<dbReference type="SUPFAM" id="SSF53335">
    <property type="entry name" value="S-adenosyl-L-methionine-dependent methyltransferases"/>
    <property type="match status" value="1"/>
</dbReference>
<keyword evidence="2" id="KW-1185">Reference proteome</keyword>
<keyword evidence="1" id="KW-0489">Methyltransferase</keyword>
<dbReference type="InterPro" id="IPR029063">
    <property type="entry name" value="SAM-dependent_MTases_sf"/>
</dbReference>
<evidence type="ECO:0000313" key="1">
    <source>
        <dbReference type="EMBL" id="TDB61372.1"/>
    </source>
</evidence>
<name>A0A4R4K442_9BACT</name>
<dbReference type="AlphaFoldDB" id="A0A4R4K442"/>
<protein>
    <submittedName>
        <fullName evidence="1">FkbM family methyltransferase</fullName>
    </submittedName>
</protein>
<evidence type="ECO:0000313" key="2">
    <source>
        <dbReference type="Proteomes" id="UP000295706"/>
    </source>
</evidence>
<dbReference type="OrthoDB" id="938855at2"/>
<comment type="caution">
    <text evidence="1">The sequence shown here is derived from an EMBL/GenBank/DDBJ whole genome shotgun (WGS) entry which is preliminary data.</text>
</comment>
<dbReference type="Pfam" id="PF13578">
    <property type="entry name" value="Methyltransf_24"/>
    <property type="match status" value="1"/>
</dbReference>
<dbReference type="GO" id="GO:0008168">
    <property type="term" value="F:methyltransferase activity"/>
    <property type="evidence" value="ECO:0007669"/>
    <property type="project" value="UniProtKB-KW"/>
</dbReference>
<sequence length="213" mass="24288">MKAIKKQVWSLLNALGLGGLLQLHLKSALKEYGWFRSFHTKRSVDAKGEALPWYTYPFIAFLEPRLTNTLRVFEYGSGNSTRWYAQRVGHITAVEHDQEWVKIVEKMLPKNTTLLIRPLDQTYEQAVATAGQTYQVVVVDGRRRVACVLSAADHLAEDGVLILDNSERDIYTEARQFMQQRGFRSLDFYGMTPIISDESCTTVFYKTGNCLGI</sequence>
<keyword evidence="1" id="KW-0808">Transferase</keyword>
<dbReference type="Proteomes" id="UP000295706">
    <property type="component" value="Unassembled WGS sequence"/>
</dbReference>
<dbReference type="GO" id="GO:0032259">
    <property type="term" value="P:methylation"/>
    <property type="evidence" value="ECO:0007669"/>
    <property type="project" value="UniProtKB-KW"/>
</dbReference>
<proteinExistence type="predicted"/>
<gene>
    <name evidence="1" type="ORF">EZE20_19400</name>
</gene>
<dbReference type="RefSeq" id="WP_132120810.1">
    <property type="nucleotide sequence ID" value="NZ_SMJU01000014.1"/>
</dbReference>
<dbReference type="Gene3D" id="3.40.50.150">
    <property type="entry name" value="Vaccinia Virus protein VP39"/>
    <property type="match status" value="1"/>
</dbReference>
<dbReference type="EMBL" id="SMJU01000014">
    <property type="protein sequence ID" value="TDB61372.1"/>
    <property type="molecule type" value="Genomic_DNA"/>
</dbReference>
<organism evidence="1 2">
    <name type="scientific">Arundinibacter roseus</name>
    <dbReference type="NCBI Taxonomy" id="2070510"/>
    <lineage>
        <taxon>Bacteria</taxon>
        <taxon>Pseudomonadati</taxon>
        <taxon>Bacteroidota</taxon>
        <taxon>Cytophagia</taxon>
        <taxon>Cytophagales</taxon>
        <taxon>Spirosomataceae</taxon>
        <taxon>Arundinibacter</taxon>
    </lineage>
</organism>